<gene>
    <name evidence="1" type="ORF">HC026_12125</name>
</gene>
<reference evidence="1 2" key="1">
    <citation type="submission" date="2020-04" db="EMBL/GenBank/DDBJ databases">
        <title>A novel species of genus Lactobacillus that was isolated from fermented food Zha-chili.</title>
        <authorList>
            <person name="Zhang Z."/>
        </authorList>
    </citation>
    <scope>NUCLEOTIDE SEQUENCE [LARGE SCALE GENOMIC DNA]</scope>
    <source>
        <strain evidence="2">HBUAS51383</strain>
    </source>
</reference>
<dbReference type="RefSeq" id="WP_168926175.1">
    <property type="nucleotide sequence ID" value="NZ_JAAXLJ010000040.1"/>
</dbReference>
<dbReference type="Proteomes" id="UP000763447">
    <property type="component" value="Unassembled WGS sequence"/>
</dbReference>
<dbReference type="EMBL" id="JAAXLJ010000040">
    <property type="protein sequence ID" value="NLR19634.1"/>
    <property type="molecule type" value="Genomic_DNA"/>
</dbReference>
<evidence type="ECO:0000313" key="2">
    <source>
        <dbReference type="Proteomes" id="UP000763447"/>
    </source>
</evidence>
<accession>A0ABX1L0B0</accession>
<evidence type="ECO:0000313" key="1">
    <source>
        <dbReference type="EMBL" id="NLR19634.1"/>
    </source>
</evidence>
<keyword evidence="2" id="KW-1185">Reference proteome</keyword>
<organism evidence="1 2">
    <name type="scientific">Secundilactobacillus angelensis</name>
    <dbReference type="NCBI Taxonomy" id="2722706"/>
    <lineage>
        <taxon>Bacteria</taxon>
        <taxon>Bacillati</taxon>
        <taxon>Bacillota</taxon>
        <taxon>Bacilli</taxon>
        <taxon>Lactobacillales</taxon>
        <taxon>Lactobacillaceae</taxon>
        <taxon>Secundilactobacillus</taxon>
    </lineage>
</organism>
<comment type="caution">
    <text evidence="1">The sequence shown here is derived from an EMBL/GenBank/DDBJ whole genome shotgun (WGS) entry which is preliminary data.</text>
</comment>
<sequence>MSEEKNNHPVEEGDQERFYENKIQKRYAHNVIKVSQISVTRVLIKTPSNIYNPSFEENVGLWEQYWSENGKKLFERRISDRDLC</sequence>
<protein>
    <submittedName>
        <fullName evidence="1">Uncharacterized protein</fullName>
    </submittedName>
</protein>
<proteinExistence type="predicted"/>
<name>A0ABX1L0B0_9LACO</name>